<accession>V5TWA9</accession>
<reference evidence="1 2" key="1">
    <citation type="journal article" date="2014" name="Genome Announc.">
        <title>Complete Genome Sequence of Cronobacter sakazakii Strain CMCC 45402.</title>
        <authorList>
            <person name="Zhao Z."/>
            <person name="Wang L."/>
            <person name="Wang B."/>
            <person name="Liang H."/>
            <person name="Ye Q."/>
            <person name="Zeng M."/>
        </authorList>
    </citation>
    <scope>NUCLEOTIDE SEQUENCE [LARGE SCALE GENOMIC DNA]</scope>
    <source>
        <strain evidence="2">45402</strain>
    </source>
</reference>
<dbReference type="AlphaFoldDB" id="V5TWA9"/>
<gene>
    <name evidence="1" type="ORF">P262_00862</name>
</gene>
<organism evidence="1 2">
    <name type="scientific">Cronobacter malonaticus</name>
    <dbReference type="NCBI Taxonomy" id="413503"/>
    <lineage>
        <taxon>Bacteria</taxon>
        <taxon>Pseudomonadati</taxon>
        <taxon>Pseudomonadota</taxon>
        <taxon>Gammaproteobacteria</taxon>
        <taxon>Enterobacterales</taxon>
        <taxon>Enterobacteriaceae</taxon>
        <taxon>Cronobacter</taxon>
    </lineage>
</organism>
<evidence type="ECO:0000313" key="1">
    <source>
        <dbReference type="EMBL" id="AHB68975.1"/>
    </source>
</evidence>
<dbReference type="PATRIC" id="fig|1401659.3.peg.609"/>
<dbReference type="KEGG" id="csi:P262_00862"/>
<proteinExistence type="predicted"/>
<dbReference type="EMBL" id="CP006731">
    <property type="protein sequence ID" value="AHB68975.1"/>
    <property type="molecule type" value="Genomic_DNA"/>
</dbReference>
<dbReference type="HOGENOM" id="CLU_3215148_0_0_6"/>
<dbReference type="Proteomes" id="UP000018545">
    <property type="component" value="Chromosome"/>
</dbReference>
<evidence type="ECO:0000313" key="2">
    <source>
        <dbReference type="Proteomes" id="UP000018545"/>
    </source>
</evidence>
<name>V5TWA9_9ENTR</name>
<protein>
    <submittedName>
        <fullName evidence="1">Uncharacterized protein</fullName>
    </submittedName>
</protein>
<sequence>MFYFQVAATADKRDALLAGKGNISTSDFLLLILFDKMLTYEYKL</sequence>